<evidence type="ECO:0000313" key="3">
    <source>
        <dbReference type="Proteomes" id="UP000601435"/>
    </source>
</evidence>
<keyword evidence="3" id="KW-1185">Reference proteome</keyword>
<protein>
    <submittedName>
        <fullName evidence="2">Glo1 protein</fullName>
    </submittedName>
</protein>
<reference evidence="2" key="1">
    <citation type="submission" date="2021-02" db="EMBL/GenBank/DDBJ databases">
        <authorList>
            <person name="Dougan E. K."/>
            <person name="Rhodes N."/>
            <person name="Thang M."/>
            <person name="Chan C."/>
        </authorList>
    </citation>
    <scope>NUCLEOTIDE SEQUENCE</scope>
</reference>
<feature type="region of interest" description="Disordered" evidence="1">
    <location>
        <begin position="114"/>
        <end position="225"/>
    </location>
</feature>
<dbReference type="EMBL" id="CAJNJA010043990">
    <property type="protein sequence ID" value="CAE7798371.1"/>
    <property type="molecule type" value="Genomic_DNA"/>
</dbReference>
<feature type="compositionally biased region" description="Basic residues" evidence="1">
    <location>
        <begin position="262"/>
        <end position="274"/>
    </location>
</feature>
<evidence type="ECO:0000313" key="2">
    <source>
        <dbReference type="EMBL" id="CAE7798371.1"/>
    </source>
</evidence>
<gene>
    <name evidence="2" type="primary">Glo1</name>
    <name evidence="2" type="ORF">SNEC2469_LOCUS23526</name>
</gene>
<feature type="compositionally biased region" description="Polar residues" evidence="1">
    <location>
        <begin position="186"/>
        <end position="219"/>
    </location>
</feature>
<name>A0A812YVJ4_9DINO</name>
<feature type="non-terminal residue" evidence="2">
    <location>
        <position position="1"/>
    </location>
</feature>
<organism evidence="2 3">
    <name type="scientific">Symbiodinium necroappetens</name>
    <dbReference type="NCBI Taxonomy" id="1628268"/>
    <lineage>
        <taxon>Eukaryota</taxon>
        <taxon>Sar</taxon>
        <taxon>Alveolata</taxon>
        <taxon>Dinophyceae</taxon>
        <taxon>Suessiales</taxon>
        <taxon>Symbiodiniaceae</taxon>
        <taxon>Symbiodinium</taxon>
    </lineage>
</organism>
<sequence length="312" mass="34286">LDSSGVPLVPALIGLVGEPKVSGKELHTLDLRTGEWLTQAINERGREMPSMEEELSTARASAADAEHQAEEAQKSTQELQEFLSSPEVLAIDAIQQEVERMSFAEAYQDAFKPWALEQPEKPEEAEEAEEPEIDAEAELIWEESGFDGLDPSSSRDPRTETDMGTQSPQSPISPLSPQSAYEDLQSPDSASYQNGQIEEEASYNQEDFSPTGDPSSPQETELERSYALDDAFEEATGARNGTRLRRSLGLRSDGSLTTALMRKARSAAKRRRGAQKASTGPFTRGARVCAVCEPEKHRRFIPFSLGRIHSDG</sequence>
<feature type="region of interest" description="Disordered" evidence="1">
    <location>
        <begin position="256"/>
        <end position="283"/>
    </location>
</feature>
<dbReference type="AlphaFoldDB" id="A0A812YVJ4"/>
<dbReference type="OrthoDB" id="16820at2759"/>
<comment type="caution">
    <text evidence="2">The sequence shown here is derived from an EMBL/GenBank/DDBJ whole genome shotgun (WGS) entry which is preliminary data.</text>
</comment>
<dbReference type="Proteomes" id="UP000601435">
    <property type="component" value="Unassembled WGS sequence"/>
</dbReference>
<accession>A0A812YVJ4</accession>
<feature type="compositionally biased region" description="Low complexity" evidence="1">
    <location>
        <begin position="166"/>
        <end position="179"/>
    </location>
</feature>
<feature type="region of interest" description="Disordered" evidence="1">
    <location>
        <begin position="45"/>
        <end position="80"/>
    </location>
</feature>
<evidence type="ECO:0000256" key="1">
    <source>
        <dbReference type="SAM" id="MobiDB-lite"/>
    </source>
</evidence>
<proteinExistence type="predicted"/>
<feature type="compositionally biased region" description="Acidic residues" evidence="1">
    <location>
        <begin position="123"/>
        <end position="145"/>
    </location>
</feature>
<feature type="compositionally biased region" description="Basic and acidic residues" evidence="1">
    <location>
        <begin position="64"/>
        <end position="73"/>
    </location>
</feature>